<evidence type="ECO:0000259" key="5">
    <source>
        <dbReference type="PROSITE" id="PS50977"/>
    </source>
</evidence>
<feature type="domain" description="HTH tetR-type" evidence="5">
    <location>
        <begin position="15"/>
        <end position="75"/>
    </location>
</feature>
<name>A0ABP6V126_9PSEU</name>
<dbReference type="SUPFAM" id="SSF48498">
    <property type="entry name" value="Tetracyclin repressor-like, C-terminal domain"/>
    <property type="match status" value="1"/>
</dbReference>
<organism evidence="6 7">
    <name type="scientific">Amycolatopsis ultiminotia</name>
    <dbReference type="NCBI Taxonomy" id="543629"/>
    <lineage>
        <taxon>Bacteria</taxon>
        <taxon>Bacillati</taxon>
        <taxon>Actinomycetota</taxon>
        <taxon>Actinomycetes</taxon>
        <taxon>Pseudonocardiales</taxon>
        <taxon>Pseudonocardiaceae</taxon>
        <taxon>Amycolatopsis</taxon>
    </lineage>
</organism>
<dbReference type="PANTHER" id="PTHR30055:SF234">
    <property type="entry name" value="HTH-TYPE TRANSCRIPTIONAL REGULATOR BETI"/>
    <property type="match status" value="1"/>
</dbReference>
<evidence type="ECO:0000256" key="3">
    <source>
        <dbReference type="ARBA" id="ARBA00023163"/>
    </source>
</evidence>
<dbReference type="InterPro" id="IPR009057">
    <property type="entry name" value="Homeodomain-like_sf"/>
</dbReference>
<dbReference type="RefSeq" id="WP_344855193.1">
    <property type="nucleotide sequence ID" value="NZ_BAAAZN010000001.1"/>
</dbReference>
<keyword evidence="2 4" id="KW-0238">DNA-binding</keyword>
<evidence type="ECO:0000256" key="2">
    <source>
        <dbReference type="ARBA" id="ARBA00023125"/>
    </source>
</evidence>
<dbReference type="InterPro" id="IPR001647">
    <property type="entry name" value="HTH_TetR"/>
</dbReference>
<keyword evidence="3" id="KW-0804">Transcription</keyword>
<accession>A0ABP6V126</accession>
<dbReference type="SUPFAM" id="SSF46689">
    <property type="entry name" value="Homeodomain-like"/>
    <property type="match status" value="1"/>
</dbReference>
<dbReference type="PANTHER" id="PTHR30055">
    <property type="entry name" value="HTH-TYPE TRANSCRIPTIONAL REGULATOR RUTR"/>
    <property type="match status" value="1"/>
</dbReference>
<dbReference type="Pfam" id="PF00440">
    <property type="entry name" value="TetR_N"/>
    <property type="match status" value="1"/>
</dbReference>
<keyword evidence="1" id="KW-0805">Transcription regulation</keyword>
<dbReference type="InterPro" id="IPR036271">
    <property type="entry name" value="Tet_transcr_reg_TetR-rel_C_sf"/>
</dbReference>
<proteinExistence type="predicted"/>
<dbReference type="PRINTS" id="PR00455">
    <property type="entry name" value="HTHTETR"/>
</dbReference>
<dbReference type="PROSITE" id="PS50977">
    <property type="entry name" value="HTH_TETR_2"/>
    <property type="match status" value="1"/>
</dbReference>
<dbReference type="Proteomes" id="UP001500689">
    <property type="component" value="Unassembled WGS sequence"/>
</dbReference>
<dbReference type="EMBL" id="BAAAZN010000001">
    <property type="protein sequence ID" value="GAA3526793.1"/>
    <property type="molecule type" value="Genomic_DNA"/>
</dbReference>
<keyword evidence="7" id="KW-1185">Reference proteome</keyword>
<evidence type="ECO:0000313" key="7">
    <source>
        <dbReference type="Proteomes" id="UP001500689"/>
    </source>
</evidence>
<dbReference type="Gene3D" id="1.10.357.10">
    <property type="entry name" value="Tetracycline Repressor, domain 2"/>
    <property type="match status" value="1"/>
</dbReference>
<protein>
    <recommendedName>
        <fullName evidence="5">HTH tetR-type domain-containing protein</fullName>
    </recommendedName>
</protein>
<reference evidence="7" key="1">
    <citation type="journal article" date="2019" name="Int. J. Syst. Evol. Microbiol.">
        <title>The Global Catalogue of Microorganisms (GCM) 10K type strain sequencing project: providing services to taxonomists for standard genome sequencing and annotation.</title>
        <authorList>
            <consortium name="The Broad Institute Genomics Platform"/>
            <consortium name="The Broad Institute Genome Sequencing Center for Infectious Disease"/>
            <person name="Wu L."/>
            <person name="Ma J."/>
        </authorList>
    </citation>
    <scope>NUCLEOTIDE SEQUENCE [LARGE SCALE GENOMIC DNA]</scope>
    <source>
        <strain evidence="7">JCM 16898</strain>
    </source>
</reference>
<sequence>MSRSARDDVREAMTEIKRASVLDAALRVFATKGLRGASMRAIAQEAGYVAGALYAYFPSKEHIYAAALEKSLDRLGQEIRGAAEAGASSRDRLRRAGLAYFDFYDKNPRDMDMGFYLFGGGIEPRGLSDELDRALNRKLLDALAPIAESVTALGAPAEEADRVVAGIFACASGILLLAHTRRLALFGADARQLMLHQLDLLIESVPQR</sequence>
<gene>
    <name evidence="6" type="ORF">GCM10022222_07230</name>
</gene>
<evidence type="ECO:0000256" key="1">
    <source>
        <dbReference type="ARBA" id="ARBA00023015"/>
    </source>
</evidence>
<comment type="caution">
    <text evidence="6">The sequence shown here is derived from an EMBL/GenBank/DDBJ whole genome shotgun (WGS) entry which is preliminary data.</text>
</comment>
<evidence type="ECO:0000313" key="6">
    <source>
        <dbReference type="EMBL" id="GAA3526793.1"/>
    </source>
</evidence>
<dbReference type="InterPro" id="IPR050109">
    <property type="entry name" value="HTH-type_TetR-like_transc_reg"/>
</dbReference>
<feature type="DNA-binding region" description="H-T-H motif" evidence="4">
    <location>
        <begin position="38"/>
        <end position="57"/>
    </location>
</feature>
<evidence type="ECO:0000256" key="4">
    <source>
        <dbReference type="PROSITE-ProRule" id="PRU00335"/>
    </source>
</evidence>